<dbReference type="Gene3D" id="3.30.70.1520">
    <property type="entry name" value="Heterotetrameric sarcosine oxidase"/>
    <property type="match status" value="1"/>
</dbReference>
<reference evidence="2 3" key="2">
    <citation type="submission" date="2021-01" db="EMBL/GenBank/DDBJ databases">
        <title>Genomic Encyclopedia of Type Strains, Phase IV (KMG-IV): sequencing the most valuable type-strain genomes for metagenomic binning, comparative biology and taxonomic classification.</title>
        <authorList>
            <person name="Goeker M."/>
        </authorList>
    </citation>
    <scope>NUCLEOTIDE SEQUENCE [LARGE SCALE GENOMIC DNA]</scope>
    <source>
        <strain evidence="2 3">DSM 6130</strain>
    </source>
</reference>
<sequence length="183" mass="19260">MLDRSLVARRDRPLGAAPTSNDRARVAPAPAGVRLSLRVRGAEGLSSLGLGLAINRMSAEGERFSARLGPDEWLLGAGEAELETLEGEIAAALGDRFRSVVDVSHRNVAVEIAGPDAASALNAGCPLDLSDAAFPAGSATRTLLGKAEIVLLRPTAEPLYRVECWRSFATYVHGFLVEAARTA</sequence>
<proteinExistence type="predicted"/>
<dbReference type="Gene3D" id="3.30.1360.120">
    <property type="entry name" value="Probable tRNA modification gtpase trme, domain 1"/>
    <property type="match status" value="1"/>
</dbReference>
<dbReference type="EMBL" id="BSFF01000009">
    <property type="protein sequence ID" value="GLK57264.1"/>
    <property type="molecule type" value="Genomic_DNA"/>
</dbReference>
<keyword evidence="2" id="KW-0560">Oxidoreductase</keyword>
<dbReference type="GO" id="GO:0008115">
    <property type="term" value="F:sarcosine oxidase activity"/>
    <property type="evidence" value="ECO:0007669"/>
    <property type="project" value="UniProtKB-EC"/>
</dbReference>
<accession>A0A9W6IXW7</accession>
<gene>
    <name evidence="1" type="ORF">GCM10008170_32840</name>
    <name evidence="2" type="ORF">JOD31_003782</name>
</gene>
<evidence type="ECO:0000313" key="4">
    <source>
        <dbReference type="Proteomes" id="UP001143400"/>
    </source>
</evidence>
<dbReference type="SUPFAM" id="SSF103025">
    <property type="entry name" value="Folate-binding domain"/>
    <property type="match status" value="1"/>
</dbReference>
<dbReference type="EMBL" id="JAFBCY010000005">
    <property type="protein sequence ID" value="MBM7853521.1"/>
    <property type="molecule type" value="Genomic_DNA"/>
</dbReference>
<evidence type="ECO:0000313" key="2">
    <source>
        <dbReference type="EMBL" id="MBM7853521.1"/>
    </source>
</evidence>
<organism evidence="1 4">
    <name type="scientific">Methylopila capsulata</name>
    <dbReference type="NCBI Taxonomy" id="61654"/>
    <lineage>
        <taxon>Bacteria</taxon>
        <taxon>Pseudomonadati</taxon>
        <taxon>Pseudomonadota</taxon>
        <taxon>Alphaproteobacteria</taxon>
        <taxon>Hyphomicrobiales</taxon>
        <taxon>Methylopilaceae</taxon>
        <taxon>Methylopila</taxon>
    </lineage>
</organism>
<comment type="caution">
    <text evidence="1">The sequence shown here is derived from an EMBL/GenBank/DDBJ whole genome shotgun (WGS) entry which is preliminary data.</text>
</comment>
<dbReference type="Proteomes" id="UP000758856">
    <property type="component" value="Unassembled WGS sequence"/>
</dbReference>
<reference evidence="1" key="3">
    <citation type="submission" date="2023-01" db="EMBL/GenBank/DDBJ databases">
        <authorList>
            <person name="Sun Q."/>
            <person name="Evtushenko L."/>
        </authorList>
    </citation>
    <scope>NUCLEOTIDE SEQUENCE</scope>
    <source>
        <strain evidence="1">VKM B-1606</strain>
    </source>
</reference>
<protein>
    <submittedName>
        <fullName evidence="1">Sarcosine oxidase subunit gamma</fullName>
        <ecNumber evidence="2">1.5.3.1</ecNumber>
    </submittedName>
</protein>
<dbReference type="InterPro" id="IPR027266">
    <property type="entry name" value="TrmE/GcvT-like"/>
</dbReference>
<dbReference type="RefSeq" id="WP_204951966.1">
    <property type="nucleotide sequence ID" value="NZ_BSFF01000009.1"/>
</dbReference>
<keyword evidence="3" id="KW-1185">Reference proteome</keyword>
<dbReference type="AlphaFoldDB" id="A0A9W6IXW7"/>
<dbReference type="Pfam" id="PF04268">
    <property type="entry name" value="SoxG"/>
    <property type="match status" value="1"/>
</dbReference>
<dbReference type="EC" id="1.5.3.1" evidence="2"/>
<evidence type="ECO:0000313" key="1">
    <source>
        <dbReference type="EMBL" id="GLK57264.1"/>
    </source>
</evidence>
<reference evidence="1" key="1">
    <citation type="journal article" date="2014" name="Int. J. Syst. Evol. Microbiol.">
        <title>Complete genome sequence of Corynebacterium casei LMG S-19264T (=DSM 44701T), isolated from a smear-ripened cheese.</title>
        <authorList>
            <consortium name="US DOE Joint Genome Institute (JGI-PGF)"/>
            <person name="Walter F."/>
            <person name="Albersmeier A."/>
            <person name="Kalinowski J."/>
            <person name="Ruckert C."/>
        </authorList>
    </citation>
    <scope>NUCLEOTIDE SEQUENCE</scope>
    <source>
        <strain evidence="1">VKM B-1606</strain>
    </source>
</reference>
<dbReference type="InterPro" id="IPR007375">
    <property type="entry name" value="SoxG"/>
</dbReference>
<dbReference type="Proteomes" id="UP001143400">
    <property type="component" value="Unassembled WGS sequence"/>
</dbReference>
<name>A0A9W6IXW7_9HYPH</name>
<evidence type="ECO:0000313" key="3">
    <source>
        <dbReference type="Proteomes" id="UP000758856"/>
    </source>
</evidence>